<feature type="compositionally biased region" description="Basic and acidic residues" evidence="20">
    <location>
        <begin position="276"/>
        <end position="285"/>
    </location>
</feature>
<evidence type="ECO:0000256" key="15">
    <source>
        <dbReference type="ARBA" id="ARBA00026005"/>
    </source>
</evidence>
<dbReference type="SUPFAM" id="SSF48508">
    <property type="entry name" value="Nuclear receptor ligand-binding domain"/>
    <property type="match status" value="1"/>
</dbReference>
<gene>
    <name evidence="23" type="primary">ESR1</name>
</gene>
<keyword evidence="7" id="KW-0863">Zinc-finger</keyword>
<dbReference type="InterPro" id="IPR001628">
    <property type="entry name" value="Znf_hrmn_rcpt"/>
</dbReference>
<evidence type="ECO:0000256" key="3">
    <source>
        <dbReference type="ARBA" id="ARBA00005413"/>
    </source>
</evidence>
<dbReference type="PROSITE" id="PS51030">
    <property type="entry name" value="NUCLEAR_REC_DBD_2"/>
    <property type="match status" value="1"/>
</dbReference>
<reference evidence="23 24" key="1">
    <citation type="submission" date="2022-01" db="EMBL/GenBank/DDBJ databases">
        <title>A chromosome-scale genome assembly of the false clownfish, Amphiprion ocellaris.</title>
        <authorList>
            <person name="Ryu T."/>
        </authorList>
    </citation>
    <scope>NUCLEOTIDE SEQUENCE [LARGE SCALE GENOMIC DNA]</scope>
</reference>
<evidence type="ECO:0000256" key="6">
    <source>
        <dbReference type="ARBA" id="ARBA00022723"/>
    </source>
</evidence>
<evidence type="ECO:0000256" key="1">
    <source>
        <dbReference type="ARBA" id="ARBA00003830"/>
    </source>
</evidence>
<evidence type="ECO:0000256" key="8">
    <source>
        <dbReference type="ARBA" id="ARBA00022833"/>
    </source>
</evidence>
<comment type="similarity">
    <text evidence="3 19">Belongs to the nuclear hormone receptor family. NR3 subfamily.</text>
</comment>
<evidence type="ECO:0000256" key="18">
    <source>
        <dbReference type="ARBA" id="ARBA00032418"/>
    </source>
</evidence>
<name>A0AAQ6ABH9_AMPOC</name>
<keyword evidence="6" id="KW-0479">Metal-binding</keyword>
<dbReference type="CDD" id="cd07171">
    <property type="entry name" value="NR_DBD_ER"/>
    <property type="match status" value="1"/>
</dbReference>
<proteinExistence type="inferred from homology"/>
<evidence type="ECO:0000256" key="9">
    <source>
        <dbReference type="ARBA" id="ARBA00023015"/>
    </source>
</evidence>
<evidence type="ECO:0000256" key="10">
    <source>
        <dbReference type="ARBA" id="ARBA00023121"/>
    </source>
</evidence>
<dbReference type="AlphaFoldDB" id="A0AAQ6ABH9"/>
<dbReference type="PANTHER" id="PTHR48092">
    <property type="entry name" value="KNIRPS-RELATED PROTEIN-RELATED"/>
    <property type="match status" value="1"/>
</dbReference>
<feature type="region of interest" description="Disordered" evidence="20">
    <location>
        <begin position="555"/>
        <end position="626"/>
    </location>
</feature>
<comment type="subunit">
    <text evidence="15">Binds DNA as a homodimer. Can form a heterodimer with ER-beta.</text>
</comment>
<organism evidence="23 24">
    <name type="scientific">Amphiprion ocellaris</name>
    <name type="common">Clown anemonefish</name>
    <dbReference type="NCBI Taxonomy" id="80972"/>
    <lineage>
        <taxon>Eukaryota</taxon>
        <taxon>Metazoa</taxon>
        <taxon>Chordata</taxon>
        <taxon>Craniata</taxon>
        <taxon>Vertebrata</taxon>
        <taxon>Euteleostomi</taxon>
        <taxon>Actinopterygii</taxon>
        <taxon>Neopterygii</taxon>
        <taxon>Teleostei</taxon>
        <taxon>Neoteleostei</taxon>
        <taxon>Acanthomorphata</taxon>
        <taxon>Ovalentaria</taxon>
        <taxon>Pomacentridae</taxon>
        <taxon>Amphiprion</taxon>
    </lineage>
</organism>
<evidence type="ECO:0000256" key="2">
    <source>
        <dbReference type="ARBA" id="ARBA00004123"/>
    </source>
</evidence>
<dbReference type="GO" id="GO:0030284">
    <property type="term" value="F:nuclear estrogen receptor activity"/>
    <property type="evidence" value="ECO:0007669"/>
    <property type="project" value="InterPro"/>
</dbReference>
<feature type="domain" description="Nuclear receptor" evidence="21">
    <location>
        <begin position="185"/>
        <end position="260"/>
    </location>
</feature>
<keyword evidence="9 19" id="KW-0805">Transcription regulation</keyword>
<keyword evidence="10 19" id="KW-0446">Lipid-binding</keyword>
<dbReference type="PROSITE" id="PS51843">
    <property type="entry name" value="NR_LBD"/>
    <property type="match status" value="1"/>
</dbReference>
<keyword evidence="13 19" id="KW-0675">Receptor</keyword>
<dbReference type="GO" id="GO:0008270">
    <property type="term" value="F:zinc ion binding"/>
    <property type="evidence" value="ECO:0007669"/>
    <property type="project" value="UniProtKB-KW"/>
</dbReference>
<evidence type="ECO:0000313" key="23">
    <source>
        <dbReference type="Ensembl" id="ENSAOCP00000073365.1"/>
    </source>
</evidence>
<dbReference type="PROSITE" id="PS00031">
    <property type="entry name" value="NUCLEAR_REC_DBD_1"/>
    <property type="match status" value="1"/>
</dbReference>
<dbReference type="Gene3D" id="3.30.50.10">
    <property type="entry name" value="Erythroid Transcription Factor GATA-1, subunit A"/>
    <property type="match status" value="1"/>
</dbReference>
<dbReference type="InterPro" id="IPR001723">
    <property type="entry name" value="Nuclear_hrmn_rcpt"/>
</dbReference>
<evidence type="ECO:0000259" key="21">
    <source>
        <dbReference type="PROSITE" id="PS51030"/>
    </source>
</evidence>
<reference evidence="23" key="2">
    <citation type="submission" date="2025-08" db="UniProtKB">
        <authorList>
            <consortium name="Ensembl"/>
        </authorList>
    </citation>
    <scope>IDENTIFICATION</scope>
</reference>
<dbReference type="Gene3D" id="1.10.565.10">
    <property type="entry name" value="Retinoid X Receptor"/>
    <property type="match status" value="1"/>
</dbReference>
<dbReference type="Proteomes" id="UP001501940">
    <property type="component" value="Chromosome 12"/>
</dbReference>
<evidence type="ECO:0000313" key="24">
    <source>
        <dbReference type="Proteomes" id="UP001501940"/>
    </source>
</evidence>
<evidence type="ECO:0000256" key="12">
    <source>
        <dbReference type="ARBA" id="ARBA00023163"/>
    </source>
</evidence>
<dbReference type="GeneTree" id="ENSGT00940000158133"/>
<dbReference type="GO" id="GO:0042562">
    <property type="term" value="F:hormone binding"/>
    <property type="evidence" value="ECO:0007669"/>
    <property type="project" value="UniProtKB-ARBA"/>
</dbReference>
<evidence type="ECO:0000256" key="20">
    <source>
        <dbReference type="SAM" id="MobiDB-lite"/>
    </source>
</evidence>
<dbReference type="PRINTS" id="PR00398">
    <property type="entry name" value="STRDHORMONER"/>
</dbReference>
<evidence type="ECO:0000259" key="22">
    <source>
        <dbReference type="PROSITE" id="PS51843"/>
    </source>
</evidence>
<evidence type="ECO:0000256" key="19">
    <source>
        <dbReference type="PIRNR" id="PIRNR002527"/>
    </source>
</evidence>
<dbReference type="GO" id="GO:0005634">
    <property type="term" value="C:nucleus"/>
    <property type="evidence" value="ECO:0007669"/>
    <property type="project" value="UniProtKB-SubCell"/>
</dbReference>
<keyword evidence="8" id="KW-0862">Zinc</keyword>
<dbReference type="Pfam" id="PF00104">
    <property type="entry name" value="Hormone_recep"/>
    <property type="match status" value="1"/>
</dbReference>
<sequence length="626" mass="67949">MCKGQSPVQSRQPCGPVLRPRISPASSELETLSAPRLSPSPRAPLSDMYPEESRGSGGVATVDFLEGTYDYAAPTPAPTPLYSHSTTGYYSAPLDAHGPPSDGSLQSLGSGPTSPLVFVPSSPRLSPFMHPPSHHYLETTSTPVYRSSHQPASREEQCGTCDEAYGVGEVGAGAAAVGLEMTKETRFCAVCSDYASGYHYGVWSCEGCKAFFKRSIQGHNDYMCPATNQCTIDRNRRKSCQACRLRKCYEVGMMKGGVRKDRGRVLRRDKRRTGISDKIAKDLGHKTAPPQDGRKRSSASGGGGRSSVTSMSPDQVLLLLQGAEPPILCSRQKLSRPYTEVTMMTLLTSMADKELVHMIAWAKKLPGFLQLSLHDQVQLLESSWLEVLMIGLIWRSIHCPGKLIFAQDLILDRNEGDCVEGMAEIFDMLLATASRFRMLKLRPEEFVCLKAIILLNSGAFSFCTGTMEPLHDSVAVQNMLDTITDALIHHIGQSGCSAQQQSRRQAQLLLLLSHIRHMSNKGMEHLYSMKCKNKVPLYDLLLEMLDAHRLHRPVKASQAWSQADRDPPSSTGSSSSSSDGGGGGSSSSSAGSTSGPRGSHENLSRSPSGPSVLQYGGSRPDCTHIL</sequence>
<dbReference type="FunFam" id="1.10.565.10:FF:000010">
    <property type="entry name" value="Estrogen receptor"/>
    <property type="match status" value="1"/>
</dbReference>
<keyword evidence="12 19" id="KW-0804">Transcription</keyword>
<dbReference type="InterPro" id="IPR050200">
    <property type="entry name" value="Nuclear_hormone_rcpt_NR3"/>
</dbReference>
<keyword evidence="11 19" id="KW-0238">DNA-binding</keyword>
<dbReference type="GO" id="GO:0005496">
    <property type="term" value="F:steroid binding"/>
    <property type="evidence" value="ECO:0007669"/>
    <property type="project" value="UniProtKB-KW"/>
</dbReference>
<comment type="subcellular location">
    <subcellularLocation>
        <location evidence="2 19">Nucleus</location>
    </subcellularLocation>
</comment>
<feature type="region of interest" description="Disordered" evidence="20">
    <location>
        <begin position="276"/>
        <end position="310"/>
    </location>
</feature>
<dbReference type="SUPFAM" id="SSF57716">
    <property type="entry name" value="Glucocorticoid receptor-like (DNA-binding domain)"/>
    <property type="match status" value="1"/>
</dbReference>
<dbReference type="GO" id="GO:0043565">
    <property type="term" value="F:sequence-specific DNA binding"/>
    <property type="evidence" value="ECO:0007669"/>
    <property type="project" value="InterPro"/>
</dbReference>
<dbReference type="PIRSF" id="PIRSF002527">
    <property type="entry name" value="ER-like_NR"/>
    <property type="match status" value="1"/>
</dbReference>
<accession>A0AAQ6ABH9</accession>
<evidence type="ECO:0000256" key="17">
    <source>
        <dbReference type="ARBA" id="ARBA00031973"/>
    </source>
</evidence>
<dbReference type="Ensembl" id="ENSAOCT00000057711.1">
    <property type="protein sequence ID" value="ENSAOCP00000073365.1"/>
    <property type="gene ID" value="ENSAOCG00000015411.2"/>
</dbReference>
<feature type="region of interest" description="Disordered" evidence="20">
    <location>
        <begin position="1"/>
        <end position="59"/>
    </location>
</feature>
<evidence type="ECO:0000256" key="7">
    <source>
        <dbReference type="ARBA" id="ARBA00022771"/>
    </source>
</evidence>
<reference evidence="23" key="3">
    <citation type="submission" date="2025-09" db="UniProtKB">
        <authorList>
            <consortium name="Ensembl"/>
        </authorList>
    </citation>
    <scope>IDENTIFICATION</scope>
</reference>
<keyword evidence="24" id="KW-1185">Reference proteome</keyword>
<feature type="compositionally biased region" description="Polar residues" evidence="20">
    <location>
        <begin position="1"/>
        <end position="12"/>
    </location>
</feature>
<feature type="compositionally biased region" description="Low complexity" evidence="20">
    <location>
        <begin position="586"/>
        <end position="597"/>
    </location>
</feature>
<evidence type="ECO:0000256" key="14">
    <source>
        <dbReference type="ARBA" id="ARBA00023242"/>
    </source>
</evidence>
<dbReference type="SMART" id="SM00430">
    <property type="entry name" value="HOLI"/>
    <property type="match status" value="1"/>
</dbReference>
<dbReference type="Pfam" id="PF02159">
    <property type="entry name" value="Oest_recep"/>
    <property type="match status" value="1"/>
</dbReference>
<dbReference type="FunFam" id="3.30.50.10:FF:000014">
    <property type="entry name" value="Estrogen receptor beta"/>
    <property type="match status" value="1"/>
</dbReference>
<dbReference type="InterPro" id="IPR001292">
    <property type="entry name" value="Estr_rcpt"/>
</dbReference>
<dbReference type="InterPro" id="IPR000536">
    <property type="entry name" value="Nucl_hrmn_rcpt_lig-bd"/>
</dbReference>
<comment type="function">
    <text evidence="1 19">The steroid hormones and their receptors are involved in the regulation of eukaryotic gene expression and affect cellular proliferation and differentiation in target tissues.</text>
</comment>
<feature type="compositionally biased region" description="Low complexity" evidence="20">
    <location>
        <begin position="569"/>
        <end position="578"/>
    </location>
</feature>
<feature type="compositionally biased region" description="Low complexity" evidence="20">
    <location>
        <begin position="32"/>
        <end position="46"/>
    </location>
</feature>
<keyword evidence="14 19" id="KW-0539">Nucleus</keyword>
<dbReference type="InterPro" id="IPR013088">
    <property type="entry name" value="Znf_NHR/GATA"/>
</dbReference>
<dbReference type="InterPro" id="IPR046944">
    <property type="entry name" value="Estr_rcpt_N"/>
</dbReference>
<evidence type="ECO:0000256" key="16">
    <source>
        <dbReference type="ARBA" id="ARBA00031699"/>
    </source>
</evidence>
<evidence type="ECO:0000256" key="13">
    <source>
        <dbReference type="ARBA" id="ARBA00023170"/>
    </source>
</evidence>
<protein>
    <recommendedName>
        <fullName evidence="4 19">Estrogen receptor</fullName>
        <shortName evidence="19">ER</shortName>
    </recommendedName>
    <alternativeName>
        <fullName evidence="17 19">ER-alpha</fullName>
    </alternativeName>
    <alternativeName>
        <fullName evidence="16 19">Estradiol receptor</fullName>
    </alternativeName>
    <alternativeName>
        <fullName evidence="18 19">Nuclear receptor subfamily 3 group A member 1</fullName>
    </alternativeName>
</protein>
<dbReference type="Pfam" id="PF00105">
    <property type="entry name" value="zf-C4"/>
    <property type="match status" value="1"/>
</dbReference>
<feature type="domain" description="NR LBD" evidence="22">
    <location>
        <begin position="312"/>
        <end position="548"/>
    </location>
</feature>
<keyword evidence="5 19" id="KW-0754">Steroid-binding</keyword>
<dbReference type="InterPro" id="IPR024178">
    <property type="entry name" value="Est_rcpt/est-rel_rcp"/>
</dbReference>
<dbReference type="SMART" id="SM00399">
    <property type="entry name" value="ZnF_C4"/>
    <property type="match status" value="1"/>
</dbReference>
<evidence type="ECO:0000256" key="11">
    <source>
        <dbReference type="ARBA" id="ARBA00023125"/>
    </source>
</evidence>
<evidence type="ECO:0000256" key="5">
    <source>
        <dbReference type="ARBA" id="ARBA00022665"/>
    </source>
</evidence>
<dbReference type="PRINTS" id="PR00047">
    <property type="entry name" value="STROIDFINGER"/>
</dbReference>
<dbReference type="InterPro" id="IPR035500">
    <property type="entry name" value="NHR-like_dom_sf"/>
</dbReference>
<dbReference type="PIRSF" id="PIRSF500101">
    <property type="entry name" value="ER-a"/>
    <property type="match status" value="1"/>
</dbReference>
<evidence type="ECO:0000256" key="4">
    <source>
        <dbReference type="ARBA" id="ARBA00015934"/>
    </source>
</evidence>